<evidence type="ECO:0000259" key="1">
    <source>
        <dbReference type="PROSITE" id="PS51186"/>
    </source>
</evidence>
<dbReference type="Gene3D" id="3.40.630.30">
    <property type="match status" value="1"/>
</dbReference>
<proteinExistence type="predicted"/>
<organism evidence="2 3">
    <name type="scientific">Fusarium venenatum</name>
    <dbReference type="NCBI Taxonomy" id="56646"/>
    <lineage>
        <taxon>Eukaryota</taxon>
        <taxon>Fungi</taxon>
        <taxon>Dikarya</taxon>
        <taxon>Ascomycota</taxon>
        <taxon>Pezizomycotina</taxon>
        <taxon>Sordariomycetes</taxon>
        <taxon>Hypocreomycetidae</taxon>
        <taxon>Hypocreales</taxon>
        <taxon>Nectriaceae</taxon>
        <taxon>Fusarium</taxon>
    </lineage>
</organism>
<feature type="domain" description="N-acetyltransferase" evidence="1">
    <location>
        <begin position="56"/>
        <end position="231"/>
    </location>
</feature>
<dbReference type="OrthoDB" id="2326446at2759"/>
<accession>A0A2L2TL22</accession>
<dbReference type="AlphaFoldDB" id="A0A2L2TL22"/>
<evidence type="ECO:0000313" key="2">
    <source>
        <dbReference type="EMBL" id="CEI61050.1"/>
    </source>
</evidence>
<dbReference type="Pfam" id="PF00583">
    <property type="entry name" value="Acetyltransf_1"/>
    <property type="match status" value="1"/>
</dbReference>
<dbReference type="GO" id="GO:0016747">
    <property type="term" value="F:acyltransferase activity, transferring groups other than amino-acyl groups"/>
    <property type="evidence" value="ECO:0007669"/>
    <property type="project" value="InterPro"/>
</dbReference>
<dbReference type="CDD" id="cd04301">
    <property type="entry name" value="NAT_SF"/>
    <property type="match status" value="1"/>
</dbReference>
<dbReference type="InterPro" id="IPR016181">
    <property type="entry name" value="Acyl_CoA_acyltransferase"/>
</dbReference>
<sequence length="231" mass="26763">MPSATRDQILLIPWDSGSAEHVNRLYEQRVQCGWDKQRVEGWKEKQTIGEKCIFWITLRPEDTQTREYLELHFNAFPSEKGPLIDTAESLRAKPRTPSHTKFHPVGHISLDHTNEKKGDFVLDLPEEGVYWIKTFYISKALRSKGIGRAAMDLVESMAIDEPLCAKTLALDTAQKDTQKRLYREKTGSELASTNQDWYQRRGYRLIHTEPNFYTDPEEPPVDAVFLRRDIA</sequence>
<dbReference type="STRING" id="56646.A0A2L2TL22"/>
<dbReference type="SUPFAM" id="SSF55729">
    <property type="entry name" value="Acyl-CoA N-acyltransferases (Nat)"/>
    <property type="match status" value="1"/>
</dbReference>
<dbReference type="Proteomes" id="UP000245910">
    <property type="component" value="Chromosome II"/>
</dbReference>
<dbReference type="PROSITE" id="PS51186">
    <property type="entry name" value="GNAT"/>
    <property type="match status" value="1"/>
</dbReference>
<evidence type="ECO:0000313" key="3">
    <source>
        <dbReference type="Proteomes" id="UP000245910"/>
    </source>
</evidence>
<protein>
    <recommendedName>
        <fullName evidence="1">N-acetyltransferase domain-containing protein</fullName>
    </recommendedName>
</protein>
<dbReference type="EMBL" id="LN649230">
    <property type="protein sequence ID" value="CEI61050.1"/>
    <property type="molecule type" value="Genomic_DNA"/>
</dbReference>
<keyword evidence="3" id="KW-1185">Reference proteome</keyword>
<name>A0A2L2TL22_9HYPO</name>
<reference evidence="3" key="1">
    <citation type="submission" date="2014-10" db="EMBL/GenBank/DDBJ databases">
        <authorList>
            <person name="King R."/>
        </authorList>
    </citation>
    <scope>NUCLEOTIDE SEQUENCE [LARGE SCALE GENOMIC DNA]</scope>
    <source>
        <strain evidence="3">A3/5</strain>
    </source>
</reference>
<dbReference type="InterPro" id="IPR000182">
    <property type="entry name" value="GNAT_dom"/>
</dbReference>